<sequence>MPLPLLPSRLITPVTATTATDPFPFASCSRPPQLAHIAPTSAASPSHQPAFSIDPVTTRHTLTRHQGRRIGKSHNRTIPFHSIQFTASQISIVPSRALENEILCRHD</sequence>
<dbReference type="EMBL" id="KV750620">
    <property type="protein sequence ID" value="OCL04037.1"/>
    <property type="molecule type" value="Genomic_DNA"/>
</dbReference>
<evidence type="ECO:0000313" key="3">
    <source>
        <dbReference type="Proteomes" id="UP000250140"/>
    </source>
</evidence>
<evidence type="ECO:0000313" key="2">
    <source>
        <dbReference type="EMBL" id="OCL04037.1"/>
    </source>
</evidence>
<dbReference type="Proteomes" id="UP000250140">
    <property type="component" value="Unassembled WGS sequence"/>
</dbReference>
<protein>
    <submittedName>
        <fullName evidence="2">Uncharacterized protein</fullName>
    </submittedName>
</protein>
<dbReference type="AlphaFoldDB" id="A0A8E2JNY6"/>
<proteinExistence type="predicted"/>
<organism evidence="2 3">
    <name type="scientific">Glonium stellatum</name>
    <dbReference type="NCBI Taxonomy" id="574774"/>
    <lineage>
        <taxon>Eukaryota</taxon>
        <taxon>Fungi</taxon>
        <taxon>Dikarya</taxon>
        <taxon>Ascomycota</taxon>
        <taxon>Pezizomycotina</taxon>
        <taxon>Dothideomycetes</taxon>
        <taxon>Pleosporomycetidae</taxon>
        <taxon>Gloniales</taxon>
        <taxon>Gloniaceae</taxon>
        <taxon>Glonium</taxon>
    </lineage>
</organism>
<name>A0A8E2JNY6_9PEZI</name>
<reference evidence="2 3" key="1">
    <citation type="journal article" date="2016" name="Nat. Commun.">
        <title>Ectomycorrhizal ecology is imprinted in the genome of the dominant symbiotic fungus Cenococcum geophilum.</title>
        <authorList>
            <consortium name="DOE Joint Genome Institute"/>
            <person name="Peter M."/>
            <person name="Kohler A."/>
            <person name="Ohm R.A."/>
            <person name="Kuo A."/>
            <person name="Krutzmann J."/>
            <person name="Morin E."/>
            <person name="Arend M."/>
            <person name="Barry K.W."/>
            <person name="Binder M."/>
            <person name="Choi C."/>
            <person name="Clum A."/>
            <person name="Copeland A."/>
            <person name="Grisel N."/>
            <person name="Haridas S."/>
            <person name="Kipfer T."/>
            <person name="LaButti K."/>
            <person name="Lindquist E."/>
            <person name="Lipzen A."/>
            <person name="Maire R."/>
            <person name="Meier B."/>
            <person name="Mihaltcheva S."/>
            <person name="Molinier V."/>
            <person name="Murat C."/>
            <person name="Poggeler S."/>
            <person name="Quandt C.A."/>
            <person name="Sperisen C."/>
            <person name="Tritt A."/>
            <person name="Tisserant E."/>
            <person name="Crous P.W."/>
            <person name="Henrissat B."/>
            <person name="Nehls U."/>
            <person name="Egli S."/>
            <person name="Spatafora J.W."/>
            <person name="Grigoriev I.V."/>
            <person name="Martin F.M."/>
        </authorList>
    </citation>
    <scope>NUCLEOTIDE SEQUENCE [LARGE SCALE GENOMIC DNA]</scope>
    <source>
        <strain evidence="2 3">CBS 207.34</strain>
    </source>
</reference>
<accession>A0A8E2JNY6</accession>
<feature type="compositionally biased region" description="Basic residues" evidence="1">
    <location>
        <begin position="61"/>
        <end position="75"/>
    </location>
</feature>
<gene>
    <name evidence="2" type="ORF">AOQ84DRAFT_381011</name>
</gene>
<keyword evidence="3" id="KW-1185">Reference proteome</keyword>
<evidence type="ECO:0000256" key="1">
    <source>
        <dbReference type="SAM" id="MobiDB-lite"/>
    </source>
</evidence>
<feature type="region of interest" description="Disordered" evidence="1">
    <location>
        <begin position="38"/>
        <end position="75"/>
    </location>
</feature>